<dbReference type="PRINTS" id="PR01171">
    <property type="entry name" value="BCTLIPOCALIN"/>
</dbReference>
<dbReference type="InterPro" id="IPR000566">
    <property type="entry name" value="Lipocln_cytosolic_FA-bd_dom"/>
</dbReference>
<dbReference type="InterPro" id="IPR012674">
    <property type="entry name" value="Calycin"/>
</dbReference>
<evidence type="ECO:0000256" key="1">
    <source>
        <dbReference type="ARBA" id="ARBA00006889"/>
    </source>
</evidence>
<feature type="domain" description="Lipocalin/cytosolic fatty-acid binding" evidence="4">
    <location>
        <begin position="28"/>
        <end position="171"/>
    </location>
</feature>
<dbReference type="PANTHER" id="PTHR10612">
    <property type="entry name" value="APOLIPOPROTEIN D"/>
    <property type="match status" value="1"/>
</dbReference>
<accession>F8L967</accession>
<dbReference type="Gene3D" id="2.40.128.20">
    <property type="match status" value="1"/>
</dbReference>
<dbReference type="PIRSF" id="PIRSF036893">
    <property type="entry name" value="Lipocalin_ApoD"/>
    <property type="match status" value="1"/>
</dbReference>
<dbReference type="OrthoDB" id="4174719at2"/>
<dbReference type="EMBL" id="FR872582">
    <property type="protein sequence ID" value="CCB89382.1"/>
    <property type="molecule type" value="Genomic_DNA"/>
</dbReference>
<keyword evidence="5" id="KW-0449">Lipoprotein</keyword>
<dbReference type="SUPFAM" id="SSF50814">
    <property type="entry name" value="Lipocalins"/>
    <property type="match status" value="1"/>
</dbReference>
<reference key="1">
    <citation type="journal article" date="2011" name="Mol. Biol. Evol.">
        <title>Unity in variety -- the pan-genome of the Chlamydiae.</title>
        <authorList>
            <person name="Collingro A."/>
            <person name="Tischler P."/>
            <person name="Weinmaier T."/>
            <person name="Penz T."/>
            <person name="Heinz E."/>
            <person name="Brunham R.C."/>
            <person name="Read T.D."/>
            <person name="Bavoil P.M."/>
            <person name="Sachse K."/>
            <person name="Kahane S."/>
            <person name="Friedman M.G."/>
            <person name="Rattei T."/>
            <person name="Myers G.S.A."/>
            <person name="Horn M."/>
        </authorList>
    </citation>
    <scope>NUCLEOTIDE SEQUENCE</scope>
    <source>
        <strain>Z</strain>
    </source>
</reference>
<dbReference type="KEGG" id="sng:SNE_A15050"/>
<dbReference type="InterPro" id="IPR022272">
    <property type="entry name" value="Lipocalin_CS"/>
</dbReference>
<evidence type="ECO:0000259" key="4">
    <source>
        <dbReference type="Pfam" id="PF08212"/>
    </source>
</evidence>
<feature type="binding site" evidence="3">
    <location>
        <position position="109"/>
    </location>
    <ligand>
        <name>substrate</name>
    </ligand>
</feature>
<evidence type="ECO:0000256" key="2">
    <source>
        <dbReference type="PIRNR" id="PIRNR036893"/>
    </source>
</evidence>
<evidence type="ECO:0000256" key="3">
    <source>
        <dbReference type="PIRSR" id="PIRSR036893-51"/>
    </source>
</evidence>
<evidence type="ECO:0000313" key="5">
    <source>
        <dbReference type="EMBL" id="CCB89382.1"/>
    </source>
</evidence>
<dbReference type="PROSITE" id="PS00213">
    <property type="entry name" value="LIPOCALIN"/>
    <property type="match status" value="1"/>
</dbReference>
<gene>
    <name evidence="5" type="primary">blc</name>
    <name evidence="5" type="ordered locus">SNE_A15050</name>
</gene>
<dbReference type="STRING" id="331113.SNE_A15050"/>
<dbReference type="GO" id="GO:0006950">
    <property type="term" value="P:response to stress"/>
    <property type="evidence" value="ECO:0007669"/>
    <property type="project" value="UniProtKB-ARBA"/>
</dbReference>
<dbReference type="PANTHER" id="PTHR10612:SF34">
    <property type="entry name" value="APOLIPOPROTEIN D"/>
    <property type="match status" value="1"/>
</dbReference>
<keyword evidence="6" id="KW-1185">Reference proteome</keyword>
<dbReference type="InterPro" id="IPR047202">
    <property type="entry name" value="Lipocalin_Blc-like_dom"/>
</dbReference>
<protein>
    <submittedName>
        <fullName evidence="5">Outer membrane lipoprotein blc</fullName>
    </submittedName>
</protein>
<dbReference type="HOGENOM" id="CLU_068449_3_1_0"/>
<dbReference type="Proteomes" id="UP000000496">
    <property type="component" value="Chromosome gsn.131"/>
</dbReference>
<comment type="similarity">
    <text evidence="1 2">Belongs to the calycin superfamily. Lipocalin family.</text>
</comment>
<reference evidence="5 6" key="2">
    <citation type="journal article" date="2011" name="Mol. Biol. Evol.">
        <title>Unity in variety--the pan-genome of the Chlamydiae.</title>
        <authorList>
            <person name="Collingro A."/>
            <person name="Tischler P."/>
            <person name="Weinmaier T."/>
            <person name="Penz T."/>
            <person name="Heinz E."/>
            <person name="Brunham R.C."/>
            <person name="Read T.D."/>
            <person name="Bavoil P.M."/>
            <person name="Sachse K."/>
            <person name="Kahane S."/>
            <person name="Friedman M.G."/>
            <person name="Rattei T."/>
            <person name="Myers G.S."/>
            <person name="Horn M."/>
        </authorList>
    </citation>
    <scope>NUCLEOTIDE SEQUENCE [LARGE SCALE GENOMIC DNA]</scope>
    <source>
        <strain evidence="6">ATCC VR-1471 / Z</strain>
    </source>
</reference>
<evidence type="ECO:0000313" key="6">
    <source>
        <dbReference type="Proteomes" id="UP000000496"/>
    </source>
</evidence>
<proteinExistence type="inferred from homology"/>
<dbReference type="InterPro" id="IPR022271">
    <property type="entry name" value="Lipocalin_ApoD"/>
</dbReference>
<dbReference type="Pfam" id="PF08212">
    <property type="entry name" value="Lipocalin_2"/>
    <property type="match status" value="1"/>
</dbReference>
<organism evidence="5 6">
    <name type="scientific">Simkania negevensis (strain ATCC VR-1471 / DSM 27360 / Z)</name>
    <dbReference type="NCBI Taxonomy" id="331113"/>
    <lineage>
        <taxon>Bacteria</taxon>
        <taxon>Pseudomonadati</taxon>
        <taxon>Chlamydiota</taxon>
        <taxon>Chlamydiia</taxon>
        <taxon>Parachlamydiales</taxon>
        <taxon>Simkaniaceae</taxon>
        <taxon>Simkania</taxon>
    </lineage>
</organism>
<dbReference type="InterPro" id="IPR002446">
    <property type="entry name" value="Lipocalin_bac"/>
</dbReference>
<dbReference type="AlphaFoldDB" id="F8L967"/>
<dbReference type="RefSeq" id="WP_013943848.1">
    <property type="nucleotide sequence ID" value="NC_015713.1"/>
</dbReference>
<name>F8L967_SIMNZ</name>
<dbReference type="eggNOG" id="COG3040">
    <property type="taxonomic scope" value="Bacteria"/>
</dbReference>
<sequence length="173" mass="19951">MKKIFTLLLSYFVGCAYLHGEVKTMESVDLSRYLGQWYEIALLPNRFQKKCIEGAIAKYSFLNDGLIKVINSCKTRKGDSQATGVAWVVDHETNAKLKVSFVPLARYFQWFGGDYWILYVDPDYQFAVVGDPSRKYLWLLARNPSVSEEVYHKFLTVASENAFDTKKIVRVRP</sequence>
<dbReference type="CDD" id="cd19438">
    <property type="entry name" value="lipocalin_Blc-like"/>
    <property type="match status" value="1"/>
</dbReference>